<dbReference type="Gene3D" id="3.40.50.300">
    <property type="entry name" value="P-loop containing nucleotide triphosphate hydrolases"/>
    <property type="match status" value="1"/>
</dbReference>
<proteinExistence type="inferred from homology"/>
<dbReference type="OrthoDB" id="205623at2759"/>
<evidence type="ECO:0000256" key="5">
    <source>
        <dbReference type="RuleBase" id="RU361155"/>
    </source>
</evidence>
<comment type="similarity">
    <text evidence="2 5">Belongs to the sulfotransferase 1 family.</text>
</comment>
<reference evidence="7" key="1">
    <citation type="submission" date="2025-08" db="UniProtKB">
        <authorList>
            <consortium name="Ensembl"/>
        </authorList>
    </citation>
    <scope>IDENTIFICATION</scope>
</reference>
<dbReference type="GO" id="GO:0008146">
    <property type="term" value="F:sulfotransferase activity"/>
    <property type="evidence" value="ECO:0007669"/>
    <property type="project" value="InterPro"/>
</dbReference>
<keyword evidence="4 5" id="KW-0808">Transferase</keyword>
<reference evidence="7" key="2">
    <citation type="submission" date="2025-09" db="UniProtKB">
        <authorList>
            <consortium name="Ensembl"/>
        </authorList>
    </citation>
    <scope>IDENTIFICATION</scope>
</reference>
<evidence type="ECO:0000259" key="6">
    <source>
        <dbReference type="Pfam" id="PF00685"/>
    </source>
</evidence>
<dbReference type="SUPFAM" id="SSF52540">
    <property type="entry name" value="P-loop containing nucleoside triphosphate hydrolases"/>
    <property type="match status" value="1"/>
</dbReference>
<dbReference type="Ensembl" id="ENSLLET00000023877.1">
    <property type="protein sequence ID" value="ENSLLEP00000023002.1"/>
    <property type="gene ID" value="ENSLLEG00000014607.1"/>
</dbReference>
<accession>A0A8C5PHV2</accession>
<evidence type="ECO:0000313" key="8">
    <source>
        <dbReference type="Proteomes" id="UP000694569"/>
    </source>
</evidence>
<organism evidence="7 8">
    <name type="scientific">Leptobrachium leishanense</name>
    <name type="common">Leishan spiny toad</name>
    <dbReference type="NCBI Taxonomy" id="445787"/>
    <lineage>
        <taxon>Eukaryota</taxon>
        <taxon>Metazoa</taxon>
        <taxon>Chordata</taxon>
        <taxon>Craniata</taxon>
        <taxon>Vertebrata</taxon>
        <taxon>Euteleostomi</taxon>
        <taxon>Amphibia</taxon>
        <taxon>Batrachia</taxon>
        <taxon>Anura</taxon>
        <taxon>Pelobatoidea</taxon>
        <taxon>Megophryidae</taxon>
        <taxon>Leptobrachium</taxon>
    </lineage>
</organism>
<keyword evidence="3" id="KW-0963">Cytoplasm</keyword>
<dbReference type="InterPro" id="IPR027417">
    <property type="entry name" value="P-loop_NTPase"/>
</dbReference>
<keyword evidence="8" id="KW-1185">Reference proteome</keyword>
<evidence type="ECO:0000256" key="2">
    <source>
        <dbReference type="ARBA" id="ARBA00005771"/>
    </source>
</evidence>
<dbReference type="GeneTree" id="ENSGT00940000162879"/>
<protein>
    <recommendedName>
        <fullName evidence="5">Sulfotransferase</fullName>
        <ecNumber evidence="5">2.8.2.-</ecNumber>
    </recommendedName>
</protein>
<dbReference type="AlphaFoldDB" id="A0A8C5PHV2"/>
<evidence type="ECO:0000313" key="7">
    <source>
        <dbReference type="Ensembl" id="ENSLLEP00000023002.1"/>
    </source>
</evidence>
<dbReference type="FunFam" id="3.40.50.300:FF:000433">
    <property type="entry name" value="Estrogen sulfotransferase"/>
    <property type="match status" value="1"/>
</dbReference>
<evidence type="ECO:0000256" key="3">
    <source>
        <dbReference type="ARBA" id="ARBA00022490"/>
    </source>
</evidence>
<evidence type="ECO:0000256" key="1">
    <source>
        <dbReference type="ARBA" id="ARBA00004496"/>
    </source>
</evidence>
<dbReference type="PANTHER" id="PTHR11783">
    <property type="entry name" value="SULFOTRANSFERASE SULT"/>
    <property type="match status" value="1"/>
</dbReference>
<dbReference type="Proteomes" id="UP000694569">
    <property type="component" value="Unplaced"/>
</dbReference>
<evidence type="ECO:0000256" key="4">
    <source>
        <dbReference type="ARBA" id="ARBA00022679"/>
    </source>
</evidence>
<name>A0A8C5PHV2_9ANUR</name>
<feature type="domain" description="Sulfotransferase" evidence="6">
    <location>
        <begin position="46"/>
        <end position="294"/>
    </location>
</feature>
<sequence>MLRFDTDKMKDLDPTSLQHLAPLHGVLMGKEIVENWKEVEQFQARPDDVYISTYPKAGTTWMSEIVDMIFCEGDQEKCRREAIYNRVPYLELRIPGSPSGVEQLQVAPSPRLVKTHLPIHLMPESIWDKNCKVIYVARNAKDVAVSYFFFHNMVKALPDPGPLDHFLNNYNKGNVSYGSWYDHVNGWWEKRQEYRILYLFYEDLKENPKREILKVLHFLEKEMSDSLVDKIVQHTSFQEMKNNEMVNYKTIPNEFLDQSETSFMRKGIAGDWKNHFTVAQNEIFDEEYNRQMAGKNLHFRTEINVNI</sequence>
<dbReference type="InterPro" id="IPR000863">
    <property type="entry name" value="Sulfotransferase_dom"/>
</dbReference>
<dbReference type="Pfam" id="PF00685">
    <property type="entry name" value="Sulfotransfer_1"/>
    <property type="match status" value="1"/>
</dbReference>
<dbReference type="GO" id="GO:0005737">
    <property type="term" value="C:cytoplasm"/>
    <property type="evidence" value="ECO:0007669"/>
    <property type="project" value="UniProtKB-SubCell"/>
</dbReference>
<comment type="subcellular location">
    <subcellularLocation>
        <location evidence="1">Cytoplasm</location>
    </subcellularLocation>
</comment>
<dbReference type="EC" id="2.8.2.-" evidence="5"/>